<dbReference type="EMBL" id="FNQR01000004">
    <property type="protein sequence ID" value="SEA39326.1"/>
    <property type="molecule type" value="Genomic_DNA"/>
</dbReference>
<protein>
    <submittedName>
        <fullName evidence="2">Flagellar operon protein TIGR03826</fullName>
    </submittedName>
</protein>
<evidence type="ECO:0000313" key="3">
    <source>
        <dbReference type="Proteomes" id="UP000198584"/>
    </source>
</evidence>
<dbReference type="InterPro" id="IPR022258">
    <property type="entry name" value="Flagellar_operon_YvyF"/>
</dbReference>
<reference evidence="2 3" key="1">
    <citation type="submission" date="2016-10" db="EMBL/GenBank/DDBJ databases">
        <authorList>
            <person name="de Groot N.N."/>
        </authorList>
    </citation>
    <scope>NUCLEOTIDE SEQUENCE [LARGE SCALE GENOMIC DNA]</scope>
    <source>
        <strain evidence="2 3">CCM7597</strain>
    </source>
</reference>
<keyword evidence="3" id="KW-1185">Reference proteome</keyword>
<dbReference type="RefSeq" id="WP_093043788.1">
    <property type="nucleotide sequence ID" value="NZ_FNQR01000004.1"/>
</dbReference>
<dbReference type="STRING" id="571932.SAMN05421743_104201"/>
<feature type="region of interest" description="Disordered" evidence="1">
    <location>
        <begin position="113"/>
        <end position="136"/>
    </location>
</feature>
<evidence type="ECO:0000313" key="2">
    <source>
        <dbReference type="EMBL" id="SEA39326.1"/>
    </source>
</evidence>
<proteinExistence type="predicted"/>
<dbReference type="NCBIfam" id="TIGR03826">
    <property type="entry name" value="YvyF"/>
    <property type="match status" value="1"/>
</dbReference>
<keyword evidence="2" id="KW-0966">Cell projection</keyword>
<organism evidence="2 3">
    <name type="scientific">Thalassobacillus cyri</name>
    <dbReference type="NCBI Taxonomy" id="571932"/>
    <lineage>
        <taxon>Bacteria</taxon>
        <taxon>Bacillati</taxon>
        <taxon>Bacillota</taxon>
        <taxon>Bacilli</taxon>
        <taxon>Bacillales</taxon>
        <taxon>Bacillaceae</taxon>
        <taxon>Thalassobacillus</taxon>
    </lineage>
</organism>
<keyword evidence="2" id="KW-0969">Cilium</keyword>
<dbReference type="OrthoDB" id="1739831at2"/>
<dbReference type="InterPro" id="IPR046349">
    <property type="entry name" value="C1-like_sf"/>
</dbReference>
<name>A0A1H4ATX8_9BACI</name>
<dbReference type="SUPFAM" id="SSF57889">
    <property type="entry name" value="Cysteine-rich domain"/>
    <property type="match status" value="1"/>
</dbReference>
<sequence length="136" mass="15830">MPGELKNCPRCGAVFVQALRSICTDCFHEEEKDFQMVYDYIRKRENRQATVTAVVEATGVAHERITQFVKEKRLLTTHFPNLHYKCDRCGGSLQQGRLCDGCRTSLHKEWQRVDEKSTQDDPPESRTYYSLKRGKK</sequence>
<dbReference type="AlphaFoldDB" id="A0A1H4ATX8"/>
<dbReference type="Proteomes" id="UP000198584">
    <property type="component" value="Unassembled WGS sequence"/>
</dbReference>
<gene>
    <name evidence="2" type="ORF">SAMN05421743_104201</name>
</gene>
<keyword evidence="2" id="KW-0282">Flagellum</keyword>
<accession>A0A1H4ATX8</accession>
<evidence type="ECO:0000256" key="1">
    <source>
        <dbReference type="SAM" id="MobiDB-lite"/>
    </source>
</evidence>